<dbReference type="InParanoid" id="F6XYH1"/>
<feature type="domain" description="GREB1-like C-terminal" evidence="1">
    <location>
        <begin position="254"/>
        <end position="417"/>
    </location>
</feature>
<reference evidence="4" key="1">
    <citation type="journal article" date="2002" name="Science">
        <title>The draft genome of Ciona intestinalis: insights into chordate and vertebrate origins.</title>
        <authorList>
            <person name="Dehal P."/>
            <person name="Satou Y."/>
            <person name="Campbell R.K."/>
            <person name="Chapman J."/>
            <person name="Degnan B."/>
            <person name="De Tomaso A."/>
            <person name="Davidson B."/>
            <person name="Di Gregorio A."/>
            <person name="Gelpke M."/>
            <person name="Goodstein D.M."/>
            <person name="Harafuji N."/>
            <person name="Hastings K.E."/>
            <person name="Ho I."/>
            <person name="Hotta K."/>
            <person name="Huang W."/>
            <person name="Kawashima T."/>
            <person name="Lemaire P."/>
            <person name="Martinez D."/>
            <person name="Meinertzhagen I.A."/>
            <person name="Necula S."/>
            <person name="Nonaka M."/>
            <person name="Putnam N."/>
            <person name="Rash S."/>
            <person name="Saiga H."/>
            <person name="Satake M."/>
            <person name="Terry A."/>
            <person name="Yamada L."/>
            <person name="Wang H.G."/>
            <person name="Awazu S."/>
            <person name="Azumi K."/>
            <person name="Boore J."/>
            <person name="Branno M."/>
            <person name="Chin-Bow S."/>
            <person name="DeSantis R."/>
            <person name="Doyle S."/>
            <person name="Francino P."/>
            <person name="Keys D.N."/>
            <person name="Haga S."/>
            <person name="Hayashi H."/>
            <person name="Hino K."/>
            <person name="Imai K.S."/>
            <person name="Inaba K."/>
            <person name="Kano S."/>
            <person name="Kobayashi K."/>
            <person name="Kobayashi M."/>
            <person name="Lee B.I."/>
            <person name="Makabe K.W."/>
            <person name="Manohar C."/>
            <person name="Matassi G."/>
            <person name="Medina M."/>
            <person name="Mochizuki Y."/>
            <person name="Mount S."/>
            <person name="Morishita T."/>
            <person name="Miura S."/>
            <person name="Nakayama A."/>
            <person name="Nishizaka S."/>
            <person name="Nomoto H."/>
            <person name="Ohta F."/>
            <person name="Oishi K."/>
            <person name="Rigoutsos I."/>
            <person name="Sano M."/>
            <person name="Sasaki A."/>
            <person name="Sasakura Y."/>
            <person name="Shoguchi E."/>
            <person name="Shin-i T."/>
            <person name="Spagnuolo A."/>
            <person name="Stainier D."/>
            <person name="Suzuki M.M."/>
            <person name="Tassy O."/>
            <person name="Takatori N."/>
            <person name="Tokuoka M."/>
            <person name="Yagi K."/>
            <person name="Yoshizaki F."/>
            <person name="Wada S."/>
            <person name="Zhang C."/>
            <person name="Hyatt P.D."/>
            <person name="Larimer F."/>
            <person name="Detter C."/>
            <person name="Doggett N."/>
            <person name="Glavina T."/>
            <person name="Hawkins T."/>
            <person name="Richardson P."/>
            <person name="Lucas S."/>
            <person name="Kohara Y."/>
            <person name="Levine M."/>
            <person name="Satoh N."/>
            <person name="Rokhsar D.S."/>
        </authorList>
    </citation>
    <scope>NUCLEOTIDE SEQUENCE [LARGE SCALE GENOMIC DNA]</scope>
</reference>
<evidence type="ECO:0000313" key="3">
    <source>
        <dbReference type="Ensembl" id="ENSCINP00000027057.2"/>
    </source>
</evidence>
<dbReference type="EMBL" id="EAAA01000257">
    <property type="status" value="NOT_ANNOTATED_CDS"/>
    <property type="molecule type" value="Genomic_DNA"/>
</dbReference>
<name>F6XYH1_CIOIN</name>
<organism evidence="3 4">
    <name type="scientific">Ciona intestinalis</name>
    <name type="common">Transparent sea squirt</name>
    <name type="synonym">Ascidia intestinalis</name>
    <dbReference type="NCBI Taxonomy" id="7719"/>
    <lineage>
        <taxon>Eukaryota</taxon>
        <taxon>Metazoa</taxon>
        <taxon>Chordata</taxon>
        <taxon>Tunicata</taxon>
        <taxon>Ascidiacea</taxon>
        <taxon>Phlebobranchia</taxon>
        <taxon>Cionidae</taxon>
        <taxon>Ciona</taxon>
    </lineage>
</organism>
<dbReference type="PANTHER" id="PTHR15720:SF14">
    <property type="entry name" value="GREB1-LIKE PROTEIN"/>
    <property type="match status" value="1"/>
</dbReference>
<dbReference type="InterPro" id="IPR028422">
    <property type="entry name" value="GREB1"/>
</dbReference>
<protein>
    <submittedName>
        <fullName evidence="3">Uncharacterized protein</fullName>
    </submittedName>
</protein>
<dbReference type="Proteomes" id="UP000008144">
    <property type="component" value="Chromosome 1"/>
</dbReference>
<dbReference type="Ensembl" id="ENSCINT00000027303.2">
    <property type="protein sequence ID" value="ENSCINP00000027057.2"/>
    <property type="gene ID" value="ENSCING00000015171.2"/>
</dbReference>
<reference evidence="3" key="2">
    <citation type="journal article" date="2008" name="Genome Biol.">
        <title>Improved genome assembly and evidence-based global gene model set for the chordate Ciona intestinalis: new insight into intron and operon populations.</title>
        <authorList>
            <person name="Satou Y."/>
            <person name="Mineta K."/>
            <person name="Ogasawara M."/>
            <person name="Sasakura Y."/>
            <person name="Shoguchi E."/>
            <person name="Ueno K."/>
            <person name="Yamada L."/>
            <person name="Matsumoto J."/>
            <person name="Wasserscheid J."/>
            <person name="Dewar K."/>
            <person name="Wiley G.B."/>
            <person name="Macmil S.L."/>
            <person name="Roe B.A."/>
            <person name="Zeller R.W."/>
            <person name="Hastings K.E."/>
            <person name="Lemaire P."/>
            <person name="Lindquist E."/>
            <person name="Endo T."/>
            <person name="Hotta K."/>
            <person name="Inaba K."/>
        </authorList>
    </citation>
    <scope>NUCLEOTIDE SEQUENCE [LARGE SCALE GENOMIC DNA]</scope>
    <source>
        <strain evidence="3">wild type</strain>
    </source>
</reference>
<dbReference type="InterPro" id="IPR049100">
    <property type="entry name" value="TAGT"/>
</dbReference>
<keyword evidence="4" id="KW-1185">Reference proteome</keyword>
<reference evidence="3" key="3">
    <citation type="submission" date="2025-08" db="UniProtKB">
        <authorList>
            <consortium name="Ensembl"/>
        </authorList>
    </citation>
    <scope>IDENTIFICATION</scope>
</reference>
<dbReference type="OMA" id="LECEYEG"/>
<dbReference type="PANTHER" id="PTHR15720">
    <property type="entry name" value="GREB1-RELATED"/>
    <property type="match status" value="1"/>
</dbReference>
<reference evidence="3" key="4">
    <citation type="submission" date="2025-09" db="UniProtKB">
        <authorList>
            <consortium name="Ensembl"/>
        </authorList>
    </citation>
    <scope>IDENTIFICATION</scope>
</reference>
<proteinExistence type="predicted"/>
<dbReference type="GeneTree" id="ENSGT00390000008041"/>
<feature type="domain" description="TET-Associated Glycosyltransferase" evidence="2">
    <location>
        <begin position="7"/>
        <end position="234"/>
    </location>
</feature>
<dbReference type="HOGENOM" id="CLU_007665_1_0_1"/>
<accession>F6XYH1</accession>
<dbReference type="InterPro" id="IPR046927">
    <property type="entry name" value="GREB1-like_C"/>
</dbReference>
<dbReference type="Pfam" id="PF20267">
    <property type="entry name" value="GREB1_C"/>
    <property type="match status" value="1"/>
</dbReference>
<dbReference type="Pfam" id="PF20691">
    <property type="entry name" value="TAGT"/>
    <property type="match status" value="1"/>
</dbReference>
<evidence type="ECO:0000313" key="4">
    <source>
        <dbReference type="Proteomes" id="UP000008144"/>
    </source>
</evidence>
<evidence type="ECO:0000259" key="1">
    <source>
        <dbReference type="Pfam" id="PF20267"/>
    </source>
</evidence>
<sequence>SYDGLKTPIVSFGNNGAAEGLYNLRGTLDTNNDDVNHLHMVVVKECDEFSYTKLLPNHVLLVLPQDFDVLGRGAMKFAAQALFTHFYDVSIGDEASDTVWPFVMMMNDDCVAWSSWKPSEESISNLADEWSDISLKELLENVESSLTSEVAAVGFRPWSTDLTRPNSAENLVKRRNNVFTSSYIESCVILNLYAARDVFCSSTRFNWEDLDWSLRLAAAGLPVQRFENIALCTKVMPAVKSHEILNSEKSTILRESVLVTAADSEFVPFSFHPSLLLEKHFNKNAASVFPLSQSNPLNPVLCIDCYISLGTDILVEFTSSDPSAPDWALDYNKLYGGLLLYCPASTVTFDFLLKYQFAEGATVCVIGHDRSSLRQTVVKLNLESEWHFRLTDEFLTANHTVLSGSNVRPLYFLTGMHK</sequence>
<evidence type="ECO:0000259" key="2">
    <source>
        <dbReference type="Pfam" id="PF20691"/>
    </source>
</evidence>
<dbReference type="AlphaFoldDB" id="F6XYH1"/>